<keyword evidence="1" id="KW-1133">Transmembrane helix</keyword>
<keyword evidence="1" id="KW-0812">Transmembrane</keyword>
<evidence type="ECO:0000313" key="2">
    <source>
        <dbReference type="EMBL" id="KAF2183059.1"/>
    </source>
</evidence>
<feature type="transmembrane region" description="Helical" evidence="1">
    <location>
        <begin position="34"/>
        <end position="57"/>
    </location>
</feature>
<evidence type="ECO:0000256" key="1">
    <source>
        <dbReference type="SAM" id="Phobius"/>
    </source>
</evidence>
<organism evidence="2 3">
    <name type="scientific">Zopfia rhizophila CBS 207.26</name>
    <dbReference type="NCBI Taxonomy" id="1314779"/>
    <lineage>
        <taxon>Eukaryota</taxon>
        <taxon>Fungi</taxon>
        <taxon>Dikarya</taxon>
        <taxon>Ascomycota</taxon>
        <taxon>Pezizomycotina</taxon>
        <taxon>Dothideomycetes</taxon>
        <taxon>Dothideomycetes incertae sedis</taxon>
        <taxon>Zopfiaceae</taxon>
        <taxon>Zopfia</taxon>
    </lineage>
</organism>
<dbReference type="EMBL" id="ML994644">
    <property type="protein sequence ID" value="KAF2183059.1"/>
    <property type="molecule type" value="Genomic_DNA"/>
</dbReference>
<protein>
    <submittedName>
        <fullName evidence="2">Uncharacterized protein</fullName>
    </submittedName>
</protein>
<name>A0A6A6DXR9_9PEZI</name>
<feature type="transmembrane region" description="Helical" evidence="1">
    <location>
        <begin position="308"/>
        <end position="327"/>
    </location>
</feature>
<evidence type="ECO:0000313" key="3">
    <source>
        <dbReference type="Proteomes" id="UP000800200"/>
    </source>
</evidence>
<feature type="transmembrane region" description="Helical" evidence="1">
    <location>
        <begin position="94"/>
        <end position="116"/>
    </location>
</feature>
<proteinExistence type="predicted"/>
<dbReference type="OrthoDB" id="5394254at2759"/>
<keyword evidence="3" id="KW-1185">Reference proteome</keyword>
<accession>A0A6A6DXR9</accession>
<feature type="transmembrane region" description="Helical" evidence="1">
    <location>
        <begin position="69"/>
        <end position="88"/>
    </location>
</feature>
<sequence length="332" mass="35947">MAPSKVTDRAEPAVVTSGAAPPLRASRLPPRLRIPILVVLSLSLRSALLPIATSFLGEELGNISKKEDDLLLGLFHLAYKILVLWLGWTVNYDFLDISSLTLLTNAPFAYLVTTFYQISPLTVGTNLAIEVISTALPTFLLRPRSKIHNPKAPLYNRFLLNSFQVQATTTLLAIGVYVVVLWSSLKIGAANLNTLLVSHFDVVTLEDAHAENPLSLVTKTLLAGLAAQAFLLNPSLGAQPGSGAATPVAPFDPATSTLSETIQHNVWFYSKRTKMLIRQTAILSAFLLVNTIHRVLTLEGTDVTGAVGYAGIWIFTTVVYAGWLAWVGDTET</sequence>
<dbReference type="AlphaFoldDB" id="A0A6A6DXR9"/>
<feature type="transmembrane region" description="Helical" evidence="1">
    <location>
        <begin position="276"/>
        <end position="296"/>
    </location>
</feature>
<keyword evidence="1" id="KW-0472">Membrane</keyword>
<feature type="transmembrane region" description="Helical" evidence="1">
    <location>
        <begin position="163"/>
        <end position="182"/>
    </location>
</feature>
<dbReference type="Proteomes" id="UP000800200">
    <property type="component" value="Unassembled WGS sequence"/>
</dbReference>
<gene>
    <name evidence="2" type="ORF">K469DRAFT_584140</name>
</gene>
<reference evidence="2" key="1">
    <citation type="journal article" date="2020" name="Stud. Mycol.">
        <title>101 Dothideomycetes genomes: a test case for predicting lifestyles and emergence of pathogens.</title>
        <authorList>
            <person name="Haridas S."/>
            <person name="Albert R."/>
            <person name="Binder M."/>
            <person name="Bloem J."/>
            <person name="Labutti K."/>
            <person name="Salamov A."/>
            <person name="Andreopoulos B."/>
            <person name="Baker S."/>
            <person name="Barry K."/>
            <person name="Bills G."/>
            <person name="Bluhm B."/>
            <person name="Cannon C."/>
            <person name="Castanera R."/>
            <person name="Culley D."/>
            <person name="Daum C."/>
            <person name="Ezra D."/>
            <person name="Gonzalez J."/>
            <person name="Henrissat B."/>
            <person name="Kuo A."/>
            <person name="Liang C."/>
            <person name="Lipzen A."/>
            <person name="Lutzoni F."/>
            <person name="Magnuson J."/>
            <person name="Mondo S."/>
            <person name="Nolan M."/>
            <person name="Ohm R."/>
            <person name="Pangilinan J."/>
            <person name="Park H.-J."/>
            <person name="Ramirez L."/>
            <person name="Alfaro M."/>
            <person name="Sun H."/>
            <person name="Tritt A."/>
            <person name="Yoshinaga Y."/>
            <person name="Zwiers L.-H."/>
            <person name="Turgeon B."/>
            <person name="Goodwin S."/>
            <person name="Spatafora J."/>
            <person name="Crous P."/>
            <person name="Grigoriev I."/>
        </authorList>
    </citation>
    <scope>NUCLEOTIDE SEQUENCE</scope>
    <source>
        <strain evidence="2">CBS 207.26</strain>
    </source>
</reference>